<evidence type="ECO:0000313" key="10">
    <source>
        <dbReference type="WBParaSite" id="HPLM_0000524801-mRNA-1"/>
    </source>
</evidence>
<dbReference type="OMA" id="YRFIMPP"/>
<dbReference type="OrthoDB" id="18585at2759"/>
<reference evidence="8 9" key="2">
    <citation type="submission" date="2018-11" db="EMBL/GenBank/DDBJ databases">
        <authorList>
            <consortium name="Pathogen Informatics"/>
        </authorList>
    </citation>
    <scope>NUCLEOTIDE SEQUENCE [LARGE SCALE GENOMIC DNA]</scope>
    <source>
        <strain evidence="8 9">MHpl1</strain>
    </source>
</reference>
<dbReference type="PRINTS" id="PR01609">
    <property type="entry name" value="CD36FAMILY"/>
</dbReference>
<dbReference type="AlphaFoldDB" id="A0A0N4W5K0"/>
<evidence type="ECO:0000313" key="8">
    <source>
        <dbReference type="EMBL" id="VDO25351.1"/>
    </source>
</evidence>
<dbReference type="Pfam" id="PF01130">
    <property type="entry name" value="CD36"/>
    <property type="match status" value="1"/>
</dbReference>
<dbReference type="InterPro" id="IPR002159">
    <property type="entry name" value="CD36_fam"/>
</dbReference>
<keyword evidence="6" id="KW-0325">Glycoprotein</keyword>
<feature type="transmembrane region" description="Helical" evidence="7">
    <location>
        <begin position="25"/>
        <end position="50"/>
    </location>
</feature>
<comment type="subcellular location">
    <subcellularLocation>
        <location evidence="1">Membrane</location>
    </subcellularLocation>
</comment>
<evidence type="ECO:0000256" key="1">
    <source>
        <dbReference type="ARBA" id="ARBA00004370"/>
    </source>
</evidence>
<evidence type="ECO:0000256" key="3">
    <source>
        <dbReference type="ARBA" id="ARBA00022692"/>
    </source>
</evidence>
<dbReference type="GO" id="GO:0005737">
    <property type="term" value="C:cytoplasm"/>
    <property type="evidence" value="ECO:0007669"/>
    <property type="project" value="TreeGrafter"/>
</dbReference>
<evidence type="ECO:0000313" key="9">
    <source>
        <dbReference type="Proteomes" id="UP000268014"/>
    </source>
</evidence>
<evidence type="ECO:0000256" key="4">
    <source>
        <dbReference type="ARBA" id="ARBA00022989"/>
    </source>
</evidence>
<keyword evidence="4 7" id="KW-1133">Transmembrane helix</keyword>
<proteinExistence type="inferred from homology"/>
<sequence length="594" mass="66328">MAVALKPFVAWRAAKQMHEMLKRQWICSAVNAGLFLVGAGLLISGIVVLVKVFPDIVTKTVNKNKVFGLNDDGTLNDFTKTWAYPSYISTMQYWAFDYKNTIGILNRALYPDVDEKGPYAYDETILNSQIKFVDNGEKMQFAQATQYVFNPAKSCPTCDPKKDTVTIPDISFFVCSSCFELFEFYLFSFECSKLGMAQIDAFVEKILGNQQLEGVCQLLLKDKCPKLAEIFEREIGSFMDLFKTGPFVTVTVDQLIFSGYVSPLVSQLADRLIKISNKLIGTDIPLVNGTAFTVALNTENGTTDTLYTVLTGKTDYSRAGYTISFTSLHNESLSSNGDKLPSQWYAFSINIIIFTIILKHDIHGDIFKSFIKQNESLPLYISDVCRSATLKYEKKVTVQGITGYRYILPAEEFDYSISDNCGFCNPNTLSKYGAYDLPVNSTCLPSGLLDISGCQNSPVIISKPHFYQASNIVRSFVPRFKPTYDNDETTLDIEPTTGTVLAANKRLQINMLLNQFSTIGEYSVLRPGAYPLIWLNESFIMDSGTRDDLNSSLFKPKNIVKIICWCAIGVGITASSDLVEETYCRIAVDIISNI</sequence>
<dbReference type="Proteomes" id="UP000268014">
    <property type="component" value="Unassembled WGS sequence"/>
</dbReference>
<dbReference type="PANTHER" id="PTHR11923">
    <property type="entry name" value="SCAVENGER RECEPTOR CLASS B TYPE-1 SR-B1"/>
    <property type="match status" value="1"/>
</dbReference>
<accession>A0A0N4W5K0</accession>
<gene>
    <name evidence="8" type="ORF">HPLM_LOCUS5240</name>
</gene>
<dbReference type="GO" id="GO:0005044">
    <property type="term" value="F:scavenger receptor activity"/>
    <property type="evidence" value="ECO:0007669"/>
    <property type="project" value="TreeGrafter"/>
</dbReference>
<keyword evidence="5 7" id="KW-0472">Membrane</keyword>
<dbReference type="GO" id="GO:0016020">
    <property type="term" value="C:membrane"/>
    <property type="evidence" value="ECO:0007669"/>
    <property type="project" value="UniProtKB-SubCell"/>
</dbReference>
<protein>
    <submittedName>
        <fullName evidence="10">CD36 family</fullName>
    </submittedName>
</protein>
<dbReference type="WBParaSite" id="HPLM_0000524801-mRNA-1">
    <property type="protein sequence ID" value="HPLM_0000524801-mRNA-1"/>
    <property type="gene ID" value="HPLM_0000524801"/>
</dbReference>
<name>A0A0N4W5K0_HAEPC</name>
<keyword evidence="9" id="KW-1185">Reference proteome</keyword>
<evidence type="ECO:0000256" key="5">
    <source>
        <dbReference type="ARBA" id="ARBA00023136"/>
    </source>
</evidence>
<dbReference type="STRING" id="6290.A0A0N4W5K0"/>
<evidence type="ECO:0000256" key="6">
    <source>
        <dbReference type="ARBA" id="ARBA00023180"/>
    </source>
</evidence>
<reference evidence="10" key="1">
    <citation type="submission" date="2017-02" db="UniProtKB">
        <authorList>
            <consortium name="WormBaseParasite"/>
        </authorList>
    </citation>
    <scope>IDENTIFICATION</scope>
</reference>
<dbReference type="PANTHER" id="PTHR11923:SF105">
    <property type="entry name" value="PROTEIN CBR-SCAV-1"/>
    <property type="match status" value="1"/>
</dbReference>
<dbReference type="EMBL" id="UZAF01016307">
    <property type="protein sequence ID" value="VDO25351.1"/>
    <property type="molecule type" value="Genomic_DNA"/>
</dbReference>
<evidence type="ECO:0000256" key="2">
    <source>
        <dbReference type="ARBA" id="ARBA00010532"/>
    </source>
</evidence>
<organism evidence="10">
    <name type="scientific">Haemonchus placei</name>
    <name type="common">Barber's pole worm</name>
    <dbReference type="NCBI Taxonomy" id="6290"/>
    <lineage>
        <taxon>Eukaryota</taxon>
        <taxon>Metazoa</taxon>
        <taxon>Ecdysozoa</taxon>
        <taxon>Nematoda</taxon>
        <taxon>Chromadorea</taxon>
        <taxon>Rhabditida</taxon>
        <taxon>Rhabditina</taxon>
        <taxon>Rhabditomorpha</taxon>
        <taxon>Strongyloidea</taxon>
        <taxon>Trichostrongylidae</taxon>
        <taxon>Haemonchus</taxon>
    </lineage>
</organism>
<keyword evidence="3 7" id="KW-0812">Transmembrane</keyword>
<evidence type="ECO:0000256" key="7">
    <source>
        <dbReference type="SAM" id="Phobius"/>
    </source>
</evidence>
<comment type="similarity">
    <text evidence="2">Belongs to the CD36 family.</text>
</comment>